<dbReference type="Pfam" id="PF13466">
    <property type="entry name" value="STAS_2"/>
    <property type="match status" value="1"/>
</dbReference>
<protein>
    <submittedName>
        <fullName evidence="2">Anti-anti-sigma factor</fullName>
    </submittedName>
    <submittedName>
        <fullName evidence="3">STAS domain protein</fullName>
    </submittedName>
</protein>
<sequence>MTTPLTLSTERRSDGTPVLIAVGEIDMSNVDAFASALREAVGAGDTLTVDLSAVEYLDSKAINALYVHADQLRLVASSRMMPVLRISGLTELVSVELAAPPPATT</sequence>
<evidence type="ECO:0000259" key="1">
    <source>
        <dbReference type="PROSITE" id="PS50801"/>
    </source>
</evidence>
<gene>
    <name evidence="2" type="primary">rsbV</name>
    <name evidence="4" type="ORF">BZL29_5990</name>
    <name evidence="3" type="ORF">BZL30_6807</name>
    <name evidence="2" type="ORF">NIIDMKKI_71620</name>
</gene>
<keyword evidence="7" id="KW-1185">Reference proteome</keyword>
<evidence type="ECO:0000313" key="7">
    <source>
        <dbReference type="Proteomes" id="UP000516380"/>
    </source>
</evidence>
<proteinExistence type="predicted"/>
<reference evidence="5 6" key="1">
    <citation type="submission" date="2017-02" db="EMBL/GenBank/DDBJ databases">
        <title>Complete genome sequences of Mycobacterium kansasii strains isolated from rhesus macaques.</title>
        <authorList>
            <person name="Panda A."/>
            <person name="Nagaraj S."/>
            <person name="Zhao X."/>
            <person name="Tettelin H."/>
            <person name="Detolla L.J."/>
        </authorList>
    </citation>
    <scope>NUCLEOTIDE SEQUENCE [LARGE SCALE GENOMIC DNA]</scope>
    <source>
        <strain evidence="4 5">11-3469</strain>
        <strain evidence="3 6">11-3813</strain>
    </source>
</reference>
<dbReference type="Proteomes" id="UP000188532">
    <property type="component" value="Unassembled WGS sequence"/>
</dbReference>
<dbReference type="AlphaFoldDB" id="A0A1V3WP01"/>
<dbReference type="STRING" id="1768.B1T50_16560"/>
<evidence type="ECO:0000313" key="5">
    <source>
        <dbReference type="Proteomes" id="UP000188532"/>
    </source>
</evidence>
<evidence type="ECO:0000313" key="2">
    <source>
        <dbReference type="EMBL" id="BCI91956.1"/>
    </source>
</evidence>
<dbReference type="RefSeq" id="WP_023369689.1">
    <property type="nucleotide sequence ID" value="NZ_BLYZ01000003.1"/>
</dbReference>
<dbReference type="EMBL" id="MVBM01000007">
    <property type="protein sequence ID" value="OOK68693.1"/>
    <property type="molecule type" value="Genomic_DNA"/>
</dbReference>
<organism evidence="3 6">
    <name type="scientific">Mycobacterium kansasii</name>
    <dbReference type="NCBI Taxonomy" id="1768"/>
    <lineage>
        <taxon>Bacteria</taxon>
        <taxon>Bacillati</taxon>
        <taxon>Actinomycetota</taxon>
        <taxon>Actinomycetes</taxon>
        <taxon>Mycobacteriales</taxon>
        <taxon>Mycobacteriaceae</taxon>
        <taxon>Mycobacterium</taxon>
    </lineage>
</organism>
<feature type="domain" description="STAS" evidence="1">
    <location>
        <begin position="6"/>
        <end position="65"/>
    </location>
</feature>
<dbReference type="Gene3D" id="3.30.750.24">
    <property type="entry name" value="STAS domain"/>
    <property type="match status" value="1"/>
</dbReference>
<dbReference type="EMBL" id="AP023343">
    <property type="protein sequence ID" value="BCI91956.1"/>
    <property type="molecule type" value="Genomic_DNA"/>
</dbReference>
<evidence type="ECO:0000313" key="3">
    <source>
        <dbReference type="EMBL" id="OOK68693.1"/>
    </source>
</evidence>
<accession>A0A1V3WP01</accession>
<evidence type="ECO:0000313" key="4">
    <source>
        <dbReference type="EMBL" id="OOK69935.1"/>
    </source>
</evidence>
<dbReference type="Proteomes" id="UP000516380">
    <property type="component" value="Chromosome"/>
</dbReference>
<dbReference type="InterPro" id="IPR058548">
    <property type="entry name" value="MlaB-like_STAS"/>
</dbReference>
<dbReference type="EMBL" id="MVBN01000007">
    <property type="protein sequence ID" value="OOK69935.1"/>
    <property type="molecule type" value="Genomic_DNA"/>
</dbReference>
<dbReference type="InterPro" id="IPR002645">
    <property type="entry name" value="STAS_dom"/>
</dbReference>
<dbReference type="CDD" id="cd07043">
    <property type="entry name" value="STAS_anti-anti-sigma_factors"/>
    <property type="match status" value="1"/>
</dbReference>
<dbReference type="PROSITE" id="PS50801">
    <property type="entry name" value="STAS"/>
    <property type="match status" value="1"/>
</dbReference>
<dbReference type="GeneID" id="29700369"/>
<reference evidence="2 7" key="2">
    <citation type="submission" date="2020-07" db="EMBL/GenBank/DDBJ databases">
        <title>Mycobacterium kansasii (former subtype) with zoonotic potential isolated from diseased indoor pet cat, Japan.</title>
        <authorList>
            <person name="Fukano H."/>
            <person name="Terazono T."/>
            <person name="Hoshino Y."/>
        </authorList>
    </citation>
    <scope>NUCLEOTIDE SEQUENCE [LARGE SCALE GENOMIC DNA]</scope>
    <source>
        <strain evidence="2 7">Kuro-I</strain>
    </source>
</reference>
<name>A0A1V3WP01_MYCKA</name>
<dbReference type="InterPro" id="IPR036513">
    <property type="entry name" value="STAS_dom_sf"/>
</dbReference>
<dbReference type="SUPFAM" id="SSF52091">
    <property type="entry name" value="SpoIIaa-like"/>
    <property type="match status" value="1"/>
</dbReference>
<evidence type="ECO:0000313" key="6">
    <source>
        <dbReference type="Proteomes" id="UP000189229"/>
    </source>
</evidence>
<dbReference type="Proteomes" id="UP000189229">
    <property type="component" value="Unassembled WGS sequence"/>
</dbReference>